<dbReference type="AlphaFoldDB" id="A0A4Y8LRI6"/>
<evidence type="ECO:0000256" key="5">
    <source>
        <dbReference type="ARBA" id="ARBA00022989"/>
    </source>
</evidence>
<evidence type="ECO:0000256" key="4">
    <source>
        <dbReference type="ARBA" id="ARBA00022692"/>
    </source>
</evidence>
<dbReference type="PANTHER" id="PTHR43227:SF11">
    <property type="entry name" value="BLL4140 PROTEIN"/>
    <property type="match status" value="1"/>
</dbReference>
<evidence type="ECO:0000256" key="3">
    <source>
        <dbReference type="ARBA" id="ARBA00022475"/>
    </source>
</evidence>
<organism evidence="9 10">
    <name type="scientific">Cohnella luojiensis</name>
    <dbReference type="NCBI Taxonomy" id="652876"/>
    <lineage>
        <taxon>Bacteria</taxon>
        <taxon>Bacillati</taxon>
        <taxon>Bacillota</taxon>
        <taxon>Bacilli</taxon>
        <taxon>Bacillales</taxon>
        <taxon>Paenibacillaceae</taxon>
        <taxon>Cohnella</taxon>
    </lineage>
</organism>
<keyword evidence="4 7" id="KW-0812">Transmembrane</keyword>
<keyword evidence="10" id="KW-1185">Reference proteome</keyword>
<dbReference type="CDD" id="cd06261">
    <property type="entry name" value="TM_PBP2"/>
    <property type="match status" value="1"/>
</dbReference>
<evidence type="ECO:0000256" key="7">
    <source>
        <dbReference type="RuleBase" id="RU363032"/>
    </source>
</evidence>
<dbReference type="Pfam" id="PF00528">
    <property type="entry name" value="BPD_transp_1"/>
    <property type="match status" value="1"/>
</dbReference>
<accession>A0A4Y8LRI6</accession>
<dbReference type="GO" id="GO:0005886">
    <property type="term" value="C:plasma membrane"/>
    <property type="evidence" value="ECO:0007669"/>
    <property type="project" value="UniProtKB-SubCell"/>
</dbReference>
<feature type="transmembrane region" description="Helical" evidence="7">
    <location>
        <begin position="9"/>
        <end position="34"/>
    </location>
</feature>
<reference evidence="9 10" key="1">
    <citation type="submission" date="2019-03" db="EMBL/GenBank/DDBJ databases">
        <title>Cohnella endophytica sp. nov., a novel endophytic bacterium isolated from bark of Sonneratia apetala.</title>
        <authorList>
            <person name="Tuo L."/>
        </authorList>
    </citation>
    <scope>NUCLEOTIDE SEQUENCE [LARGE SCALE GENOMIC DNA]</scope>
    <source>
        <strain evidence="9 10">CCTCC AB 208254</strain>
    </source>
</reference>
<dbReference type="InterPro" id="IPR035906">
    <property type="entry name" value="MetI-like_sf"/>
</dbReference>
<evidence type="ECO:0000256" key="2">
    <source>
        <dbReference type="ARBA" id="ARBA00022448"/>
    </source>
</evidence>
<feature type="transmembrane region" description="Helical" evidence="7">
    <location>
        <begin position="72"/>
        <end position="94"/>
    </location>
</feature>
<evidence type="ECO:0000313" key="10">
    <source>
        <dbReference type="Proteomes" id="UP000297900"/>
    </source>
</evidence>
<evidence type="ECO:0000259" key="8">
    <source>
        <dbReference type="PROSITE" id="PS50928"/>
    </source>
</evidence>
<name>A0A4Y8LRI6_9BACL</name>
<comment type="caution">
    <text evidence="9">The sequence shown here is derived from an EMBL/GenBank/DDBJ whole genome shotgun (WGS) entry which is preliminary data.</text>
</comment>
<gene>
    <name evidence="9" type="ORF">E2980_19665</name>
</gene>
<evidence type="ECO:0000313" key="9">
    <source>
        <dbReference type="EMBL" id="TFE23325.1"/>
    </source>
</evidence>
<comment type="subcellular location">
    <subcellularLocation>
        <location evidence="1 7">Cell membrane</location>
        <topology evidence="1 7">Multi-pass membrane protein</topology>
    </subcellularLocation>
</comment>
<sequence>MLTKTNRVWILLFLAPCLLMFVVLIGIPLVNVVWTSFADYTTFSKPEISGWGNYEQLLFHDDSFWDAVKNTLLWVLLQCTVGVSIGCAVALLLFRKPFGWKFFRAVYMIPSIIPTVASGIMFYLLLNPELGIVKPLQQFLGSQGPTLNLFGNSSYAFWALTLTWLFYSAISTVIIMAELGTISGSLLEAARIDGASRFQIDLFILLPLLRNIIGTCVILAAVGMITQFDTIYVTTKGGPGSSTLNLSVYLYNTATLDNDYGLTNAISVMQILLGLFLVLLIGRAFKLGESHE</sequence>
<dbReference type="PROSITE" id="PS50928">
    <property type="entry name" value="ABC_TM1"/>
    <property type="match status" value="1"/>
</dbReference>
<evidence type="ECO:0000256" key="1">
    <source>
        <dbReference type="ARBA" id="ARBA00004651"/>
    </source>
</evidence>
<dbReference type="SUPFAM" id="SSF161098">
    <property type="entry name" value="MetI-like"/>
    <property type="match status" value="1"/>
</dbReference>
<dbReference type="OrthoDB" id="152280at2"/>
<dbReference type="InterPro" id="IPR050809">
    <property type="entry name" value="UgpAE/MalFG_permease"/>
</dbReference>
<comment type="similarity">
    <text evidence="7">Belongs to the binding-protein-dependent transport system permease family.</text>
</comment>
<dbReference type="EMBL" id="SOMN01000036">
    <property type="protein sequence ID" value="TFE23325.1"/>
    <property type="molecule type" value="Genomic_DNA"/>
</dbReference>
<keyword evidence="5 7" id="KW-1133">Transmembrane helix</keyword>
<keyword evidence="2 7" id="KW-0813">Transport</keyword>
<proteinExistence type="inferred from homology"/>
<keyword evidence="6 7" id="KW-0472">Membrane</keyword>
<dbReference type="PANTHER" id="PTHR43227">
    <property type="entry name" value="BLL4140 PROTEIN"/>
    <property type="match status" value="1"/>
</dbReference>
<keyword evidence="3" id="KW-1003">Cell membrane</keyword>
<dbReference type="Proteomes" id="UP000297900">
    <property type="component" value="Unassembled WGS sequence"/>
</dbReference>
<dbReference type="Gene3D" id="1.10.3720.10">
    <property type="entry name" value="MetI-like"/>
    <property type="match status" value="1"/>
</dbReference>
<feature type="domain" description="ABC transmembrane type-1" evidence="8">
    <location>
        <begin position="68"/>
        <end position="281"/>
    </location>
</feature>
<feature type="transmembrane region" description="Helical" evidence="7">
    <location>
        <begin position="155"/>
        <end position="179"/>
    </location>
</feature>
<dbReference type="RefSeq" id="WP_135153952.1">
    <property type="nucleotide sequence ID" value="NZ_SOMN01000036.1"/>
</dbReference>
<feature type="transmembrane region" description="Helical" evidence="7">
    <location>
        <begin position="200"/>
        <end position="225"/>
    </location>
</feature>
<feature type="transmembrane region" description="Helical" evidence="7">
    <location>
        <begin position="265"/>
        <end position="285"/>
    </location>
</feature>
<dbReference type="GO" id="GO:0055085">
    <property type="term" value="P:transmembrane transport"/>
    <property type="evidence" value="ECO:0007669"/>
    <property type="project" value="InterPro"/>
</dbReference>
<feature type="transmembrane region" description="Helical" evidence="7">
    <location>
        <begin position="106"/>
        <end position="126"/>
    </location>
</feature>
<protein>
    <submittedName>
        <fullName evidence="9">Sugar ABC transporter permease</fullName>
    </submittedName>
</protein>
<evidence type="ECO:0000256" key="6">
    <source>
        <dbReference type="ARBA" id="ARBA00023136"/>
    </source>
</evidence>
<dbReference type="InterPro" id="IPR000515">
    <property type="entry name" value="MetI-like"/>
</dbReference>